<dbReference type="PANTHER" id="PTHR30069:SF29">
    <property type="entry name" value="HEMOGLOBIN AND HEMOGLOBIN-HAPTOGLOBIN-BINDING PROTEIN 1-RELATED"/>
    <property type="match status" value="1"/>
</dbReference>
<dbReference type="FunFam" id="2.60.40.1120:FF:000003">
    <property type="entry name" value="Outer membrane protein Omp121"/>
    <property type="match status" value="1"/>
</dbReference>
<keyword evidence="3 8" id="KW-1134">Transmembrane beta strand</keyword>
<dbReference type="InterPro" id="IPR037066">
    <property type="entry name" value="Plug_dom_sf"/>
</dbReference>
<feature type="signal peptide" evidence="10">
    <location>
        <begin position="1"/>
        <end position="29"/>
    </location>
</feature>
<dbReference type="InterPro" id="IPR012910">
    <property type="entry name" value="Plug_dom"/>
</dbReference>
<evidence type="ECO:0000256" key="7">
    <source>
        <dbReference type="ARBA" id="ARBA00023237"/>
    </source>
</evidence>
<reference evidence="12 13" key="1">
    <citation type="submission" date="2018-04" db="EMBL/GenBank/DDBJ databases">
        <title>Genomic Encyclopedia of Archaeal and Bacterial Type Strains, Phase II (KMG-II): from individual species to whole genera.</title>
        <authorList>
            <person name="Goeker M."/>
        </authorList>
    </citation>
    <scope>NUCLEOTIDE SEQUENCE [LARGE SCALE GENOMIC DNA]</scope>
    <source>
        <strain evidence="12 13">DSM 26809</strain>
    </source>
</reference>
<evidence type="ECO:0000256" key="9">
    <source>
        <dbReference type="SAM" id="MobiDB-lite"/>
    </source>
</evidence>
<dbReference type="GO" id="GO:0009279">
    <property type="term" value="C:cell outer membrane"/>
    <property type="evidence" value="ECO:0007669"/>
    <property type="project" value="UniProtKB-SubCell"/>
</dbReference>
<dbReference type="Gene3D" id="2.40.170.20">
    <property type="entry name" value="TonB-dependent receptor, beta-barrel domain"/>
    <property type="match status" value="1"/>
</dbReference>
<sequence>MRMNFTHSFGRLLAIAVFFLLSSSQLTFAQASFTVKGKVVDEKNQPLPGASVQISGQNKGVTTDVNGAFSIKLESASTLNISFVGMATQTVSVSSGKTNVTVVLKDNGKNLNEVVVVGYGTQRRADVVGSVTSVPKARLSELPTTNVLQAVEGTVAGLTISTPSGIPGTQPSASVRGRNSISASSDPYVVVDGIPLSKTGGSLNDINPNDIASVEVLKDPSAVAIYGTNGANGVILVTTKHGVTGKPVLRYSGSVGYDNIAHILRPRDGAEYAQKYKDYLAQNDPKNTNVVPNNIELTNYNAGIQTDWLKEVTQQGAYQDHNLSVSGGSENVKYYLSGDYLDQKGVVKGYQYKRITVRSNLDVNATDFLTLGSNIYYANNNYDGGRANLVFAQAMSPYGQEYNADGTYRIYPMAPEQLYTNPLLGLTTTALRRSVNLGGNGFAEVKLGGVLQGLKYRLNAGYNFVPTRNDGYTGRAANNLVGNGYANNTETNTYTLENLLTYNRNFGKHHIDFTGLYSQQESSYLSSGASSSGFVNDVITFYNLGAGTTPSVSSYASHRALRSQMGRLNYSYDSRYLLNFTVRRDGSSVFGGNTDKYGWFPVGGFGWNISNEKFMQDVHLIDNLKLRASYGRTGNEAVGVYQTIGVDNAVRYPFEGAVYTGALAGTQLGNSNLHWETKTGVNVGLDFGILHNRINGSIDYYNARTTGLLLNRALPAASGYVNVLDNIGKISNKGLDITLNTKNIDSKDFRWESTIVFSTVKNKIIDLYGNQQSDIGNGWFIGQPISVIYDYKKIGIWQTGEDVSKSDPTAKPGDIKFQDTNGDGKITADDKVIQGQTTPKWTGGFTNTFHYKNISLSVFIQTAQGQMRYNTDLNTIEAQGRANTPAAIGYWTPTNGENFFNSLSYTNTNHPYGYEQDASYTRIKDVTLSYTFPQRYLDKLHLGGLTVFASGRNLHTYTKWIGTDPEVTLYTRGSGGGGTANDSNFSNNSDNNYPLTRTIVFGVNISLK</sequence>
<proteinExistence type="inferred from homology"/>
<dbReference type="AlphaFoldDB" id="A0A2T5JGC5"/>
<evidence type="ECO:0000313" key="13">
    <source>
        <dbReference type="Proteomes" id="UP000244168"/>
    </source>
</evidence>
<dbReference type="Gene3D" id="2.170.130.10">
    <property type="entry name" value="TonB-dependent receptor, plug domain"/>
    <property type="match status" value="1"/>
</dbReference>
<keyword evidence="6 8" id="KW-0472">Membrane</keyword>
<dbReference type="InterPro" id="IPR039426">
    <property type="entry name" value="TonB-dep_rcpt-like"/>
</dbReference>
<feature type="region of interest" description="Disordered" evidence="9">
    <location>
        <begin position="802"/>
        <end position="821"/>
    </location>
</feature>
<evidence type="ECO:0000259" key="11">
    <source>
        <dbReference type="Pfam" id="PF07715"/>
    </source>
</evidence>
<gene>
    <name evidence="12" type="ORF">C8P68_101678</name>
</gene>
<evidence type="ECO:0000256" key="6">
    <source>
        <dbReference type="ARBA" id="ARBA00023136"/>
    </source>
</evidence>
<dbReference type="Pfam" id="PF07715">
    <property type="entry name" value="Plug"/>
    <property type="match status" value="1"/>
</dbReference>
<dbReference type="Pfam" id="PF13715">
    <property type="entry name" value="CarbopepD_reg_2"/>
    <property type="match status" value="1"/>
</dbReference>
<comment type="caution">
    <text evidence="12">The sequence shown here is derived from an EMBL/GenBank/DDBJ whole genome shotgun (WGS) entry which is preliminary data.</text>
</comment>
<dbReference type="NCBIfam" id="TIGR04056">
    <property type="entry name" value="OMP_RagA_SusC"/>
    <property type="match status" value="1"/>
</dbReference>
<comment type="subcellular location">
    <subcellularLocation>
        <location evidence="1 8">Cell outer membrane</location>
        <topology evidence="1 8">Multi-pass membrane protein</topology>
    </subcellularLocation>
</comment>
<evidence type="ECO:0000256" key="10">
    <source>
        <dbReference type="SAM" id="SignalP"/>
    </source>
</evidence>
<name>A0A2T5JGC5_9SPHI</name>
<dbReference type="SUPFAM" id="SSF49464">
    <property type="entry name" value="Carboxypeptidase regulatory domain-like"/>
    <property type="match status" value="1"/>
</dbReference>
<protein>
    <submittedName>
        <fullName evidence="12">TonB-linked SusC/RagA family outer membrane protein</fullName>
    </submittedName>
</protein>
<dbReference type="InterPro" id="IPR036942">
    <property type="entry name" value="Beta-barrel_TonB_sf"/>
</dbReference>
<dbReference type="PANTHER" id="PTHR30069">
    <property type="entry name" value="TONB-DEPENDENT OUTER MEMBRANE RECEPTOR"/>
    <property type="match status" value="1"/>
</dbReference>
<dbReference type="Proteomes" id="UP000244168">
    <property type="component" value="Unassembled WGS sequence"/>
</dbReference>
<organism evidence="12 13">
    <name type="scientific">Mucilaginibacter yixingensis</name>
    <dbReference type="NCBI Taxonomy" id="1295612"/>
    <lineage>
        <taxon>Bacteria</taxon>
        <taxon>Pseudomonadati</taxon>
        <taxon>Bacteroidota</taxon>
        <taxon>Sphingobacteriia</taxon>
        <taxon>Sphingobacteriales</taxon>
        <taxon>Sphingobacteriaceae</taxon>
        <taxon>Mucilaginibacter</taxon>
    </lineage>
</organism>
<evidence type="ECO:0000256" key="1">
    <source>
        <dbReference type="ARBA" id="ARBA00004571"/>
    </source>
</evidence>
<feature type="domain" description="TonB-dependent receptor plug" evidence="11">
    <location>
        <begin position="125"/>
        <end position="234"/>
    </location>
</feature>
<keyword evidence="5 10" id="KW-0732">Signal</keyword>
<keyword evidence="4 8" id="KW-0812">Transmembrane</keyword>
<feature type="chain" id="PRO_5015675461" evidence="10">
    <location>
        <begin position="30"/>
        <end position="1008"/>
    </location>
</feature>
<evidence type="ECO:0000256" key="2">
    <source>
        <dbReference type="ARBA" id="ARBA00022448"/>
    </source>
</evidence>
<evidence type="ECO:0000256" key="4">
    <source>
        <dbReference type="ARBA" id="ARBA00022692"/>
    </source>
</evidence>
<dbReference type="InterPro" id="IPR023997">
    <property type="entry name" value="TonB-dep_OMP_SusC/RagA_CS"/>
</dbReference>
<dbReference type="SUPFAM" id="SSF56935">
    <property type="entry name" value="Porins"/>
    <property type="match status" value="1"/>
</dbReference>
<comment type="similarity">
    <text evidence="8">Belongs to the TonB-dependent receptor family.</text>
</comment>
<dbReference type="NCBIfam" id="TIGR04057">
    <property type="entry name" value="SusC_RagA_signa"/>
    <property type="match status" value="1"/>
</dbReference>
<keyword evidence="7 8" id="KW-0998">Cell outer membrane</keyword>
<dbReference type="GO" id="GO:0015344">
    <property type="term" value="F:siderophore uptake transmembrane transporter activity"/>
    <property type="evidence" value="ECO:0007669"/>
    <property type="project" value="TreeGrafter"/>
</dbReference>
<dbReference type="RefSeq" id="WP_369434693.1">
    <property type="nucleotide sequence ID" value="NZ_CP160205.1"/>
</dbReference>
<accession>A0A2T5JGC5</accession>
<keyword evidence="13" id="KW-1185">Reference proteome</keyword>
<evidence type="ECO:0000256" key="8">
    <source>
        <dbReference type="PROSITE-ProRule" id="PRU01360"/>
    </source>
</evidence>
<dbReference type="PROSITE" id="PS52016">
    <property type="entry name" value="TONB_DEPENDENT_REC_3"/>
    <property type="match status" value="1"/>
</dbReference>
<dbReference type="GO" id="GO:0044718">
    <property type="term" value="P:siderophore transmembrane transport"/>
    <property type="evidence" value="ECO:0007669"/>
    <property type="project" value="TreeGrafter"/>
</dbReference>
<dbReference type="EMBL" id="QAOQ01000001">
    <property type="protein sequence ID" value="PTR01444.1"/>
    <property type="molecule type" value="Genomic_DNA"/>
</dbReference>
<evidence type="ECO:0000313" key="12">
    <source>
        <dbReference type="EMBL" id="PTR01444.1"/>
    </source>
</evidence>
<dbReference type="InterPro" id="IPR008969">
    <property type="entry name" value="CarboxyPept-like_regulatory"/>
</dbReference>
<evidence type="ECO:0000256" key="3">
    <source>
        <dbReference type="ARBA" id="ARBA00022452"/>
    </source>
</evidence>
<evidence type="ECO:0000256" key="5">
    <source>
        <dbReference type="ARBA" id="ARBA00022729"/>
    </source>
</evidence>
<dbReference type="InterPro" id="IPR023996">
    <property type="entry name" value="TonB-dep_OMP_SusC/RagA"/>
</dbReference>
<dbReference type="Gene3D" id="2.60.40.1120">
    <property type="entry name" value="Carboxypeptidase-like, regulatory domain"/>
    <property type="match status" value="1"/>
</dbReference>
<keyword evidence="2 8" id="KW-0813">Transport</keyword>